<accession>A0A4D4JB02</accession>
<evidence type="ECO:0000313" key="5">
    <source>
        <dbReference type="EMBL" id="GDY31838.1"/>
    </source>
</evidence>
<dbReference type="OrthoDB" id="3715807at2"/>
<dbReference type="GO" id="GO:0051607">
    <property type="term" value="P:defense response to virus"/>
    <property type="evidence" value="ECO:0007669"/>
    <property type="project" value="UniProtKB-KW"/>
</dbReference>
<dbReference type="EMBL" id="BJFL01000018">
    <property type="protein sequence ID" value="GDY31838.1"/>
    <property type="molecule type" value="Genomic_DNA"/>
</dbReference>
<comment type="caution">
    <text evidence="5">The sequence shown here is derived from an EMBL/GenBank/DDBJ whole genome shotgun (WGS) entry which is preliminary data.</text>
</comment>
<evidence type="ECO:0000313" key="6">
    <source>
        <dbReference type="Proteomes" id="UP000298860"/>
    </source>
</evidence>
<dbReference type="Gene3D" id="3.30.70.270">
    <property type="match status" value="1"/>
</dbReference>
<evidence type="ECO:0000256" key="2">
    <source>
        <dbReference type="ARBA" id="ARBA00023118"/>
    </source>
</evidence>
<gene>
    <name evidence="5" type="ORF">GTS_34710</name>
</gene>
<name>A0A4D4JB02_9PSEU</name>
<dbReference type="InterPro" id="IPR054767">
    <property type="entry name" value="Cas10-Cmr2_palm2"/>
</dbReference>
<keyword evidence="2" id="KW-0051">Antiviral defense</keyword>
<evidence type="ECO:0000256" key="1">
    <source>
        <dbReference type="ARBA" id="ARBA00022741"/>
    </source>
</evidence>
<dbReference type="Proteomes" id="UP000298860">
    <property type="component" value="Unassembled WGS sequence"/>
</dbReference>
<dbReference type="Pfam" id="PF22335">
    <property type="entry name" value="Cas10-Cmr2_palm2"/>
    <property type="match status" value="1"/>
</dbReference>
<evidence type="ECO:0000259" key="4">
    <source>
        <dbReference type="Pfam" id="PF22335"/>
    </source>
</evidence>
<reference evidence="6" key="1">
    <citation type="submission" date="2019-04" db="EMBL/GenBank/DDBJ databases">
        <title>Draft genome sequence of Pseudonocardiaceae bacterium SL3-2-4.</title>
        <authorList>
            <person name="Ningsih F."/>
            <person name="Yokota A."/>
            <person name="Sakai Y."/>
            <person name="Nanatani K."/>
            <person name="Yabe S."/>
            <person name="Oetari A."/>
            <person name="Sjamsuridzal W."/>
        </authorList>
    </citation>
    <scope>NUCLEOTIDE SEQUENCE [LARGE SCALE GENOMIC DNA]</scope>
    <source>
        <strain evidence="6">SL3-2-4</strain>
    </source>
</reference>
<dbReference type="GO" id="GO:0000166">
    <property type="term" value="F:nucleotide binding"/>
    <property type="evidence" value="ECO:0007669"/>
    <property type="project" value="UniProtKB-KW"/>
</dbReference>
<keyword evidence="3" id="KW-0175">Coiled coil</keyword>
<keyword evidence="6" id="KW-1185">Reference proteome</keyword>
<proteinExistence type="predicted"/>
<feature type="domain" description="Cas10/Cmr2 second palm" evidence="4">
    <location>
        <begin position="211"/>
        <end position="355"/>
    </location>
</feature>
<feature type="coiled-coil region" evidence="3">
    <location>
        <begin position="440"/>
        <end position="474"/>
    </location>
</feature>
<organism evidence="5 6">
    <name type="scientific">Gandjariella thermophila</name>
    <dbReference type="NCBI Taxonomy" id="1931992"/>
    <lineage>
        <taxon>Bacteria</taxon>
        <taxon>Bacillati</taxon>
        <taxon>Actinomycetota</taxon>
        <taxon>Actinomycetes</taxon>
        <taxon>Pseudonocardiales</taxon>
        <taxon>Pseudonocardiaceae</taxon>
        <taxon>Gandjariella</taxon>
    </lineage>
</organism>
<evidence type="ECO:0000256" key="3">
    <source>
        <dbReference type="SAM" id="Coils"/>
    </source>
</evidence>
<dbReference type="RefSeq" id="WP_137814891.1">
    <property type="nucleotide sequence ID" value="NZ_BJFL01000018.1"/>
</dbReference>
<protein>
    <recommendedName>
        <fullName evidence="4">Cas10/Cmr2 second palm domain-containing protein</fullName>
    </recommendedName>
</protein>
<keyword evidence="1" id="KW-0547">Nucleotide-binding</keyword>
<dbReference type="AlphaFoldDB" id="A0A4D4JB02"/>
<dbReference type="InterPro" id="IPR043128">
    <property type="entry name" value="Rev_trsase/Diguanyl_cyclase"/>
</dbReference>
<sequence length="512" mass="54948">MRLVLFGTSGNQAYVFASNRLREAVGASYLISEATTSVVRDLGKDHEAEVLQCSSGSALVVVPTEGHARGLVAAVTEHAVRKAPGLQVLGVHMDIGAVPPSPDEIREIYRLWRWHASRSVGVAARWPRLPVVAACGSTDAPAAAWYSDSVPRRGTPSDAEVPRPLSAQVIAKRRARPAADRRMKALLDRTPAGKGLRLVGTAELFEDVEWVGVVHADANRLGQFFVDAAGLPNTQMGALSTAIQRCAENAFGEAVAQVAGLAKRTQELPVVPLVIGGDDLTALVDGRYALAFTTRYLTAFGEYAAADPVVRAAVHAIGNGALTVSAGVAVVKPHFPFSTAYQLAGELCDSAKSVAKEHRGSHALDVHVLLDSTFTDLERIRQGYQVVDGDGELSVTARPFLVPTRESATIPPDRDWTKLAERLTVVREMPVAADGRVVTRTQLHALRDELRRDVKRAERRLSDLKRRAVTEEDRAMLRALAGDSAGVRNGTGVLPALDLLELAEFAELEVSA</sequence>